<evidence type="ECO:0000313" key="2">
    <source>
        <dbReference type="Proteomes" id="UP000887013"/>
    </source>
</evidence>
<name>A0A8X6PZA1_NEPPI</name>
<dbReference type="EMBL" id="BMAW01025201">
    <property type="protein sequence ID" value="GFT91347.1"/>
    <property type="molecule type" value="Genomic_DNA"/>
</dbReference>
<gene>
    <name evidence="1" type="ORF">NPIL_238111</name>
</gene>
<dbReference type="Proteomes" id="UP000887013">
    <property type="component" value="Unassembled WGS sequence"/>
</dbReference>
<comment type="caution">
    <text evidence="1">The sequence shown here is derived from an EMBL/GenBank/DDBJ whole genome shotgun (WGS) entry which is preliminary data.</text>
</comment>
<accession>A0A8X6PZA1</accession>
<dbReference type="OrthoDB" id="10434432at2759"/>
<sequence length="90" mass="10048">MDARKWKKIPLIAIKCKNTARRQVYRLTTIFPLFFSSHSDLQSSISVDSLGDVRAVSGGLSSSPKSERRCLLDLNAVTCAEDDFRGGIWD</sequence>
<reference evidence="1" key="1">
    <citation type="submission" date="2020-08" db="EMBL/GenBank/DDBJ databases">
        <title>Multicomponent nature underlies the extraordinary mechanical properties of spider dragline silk.</title>
        <authorList>
            <person name="Kono N."/>
            <person name="Nakamura H."/>
            <person name="Mori M."/>
            <person name="Yoshida Y."/>
            <person name="Ohtoshi R."/>
            <person name="Malay A.D."/>
            <person name="Moran D.A.P."/>
            <person name="Tomita M."/>
            <person name="Numata K."/>
            <person name="Arakawa K."/>
        </authorList>
    </citation>
    <scope>NUCLEOTIDE SEQUENCE</scope>
</reference>
<protein>
    <submittedName>
        <fullName evidence="1">Uncharacterized protein</fullName>
    </submittedName>
</protein>
<evidence type="ECO:0000313" key="1">
    <source>
        <dbReference type="EMBL" id="GFT91347.1"/>
    </source>
</evidence>
<keyword evidence="2" id="KW-1185">Reference proteome</keyword>
<dbReference type="AlphaFoldDB" id="A0A8X6PZA1"/>
<proteinExistence type="predicted"/>
<organism evidence="1 2">
    <name type="scientific">Nephila pilipes</name>
    <name type="common">Giant wood spider</name>
    <name type="synonym">Nephila maculata</name>
    <dbReference type="NCBI Taxonomy" id="299642"/>
    <lineage>
        <taxon>Eukaryota</taxon>
        <taxon>Metazoa</taxon>
        <taxon>Ecdysozoa</taxon>
        <taxon>Arthropoda</taxon>
        <taxon>Chelicerata</taxon>
        <taxon>Arachnida</taxon>
        <taxon>Araneae</taxon>
        <taxon>Araneomorphae</taxon>
        <taxon>Entelegynae</taxon>
        <taxon>Araneoidea</taxon>
        <taxon>Nephilidae</taxon>
        <taxon>Nephila</taxon>
    </lineage>
</organism>